<evidence type="ECO:0000313" key="5">
    <source>
        <dbReference type="EMBL" id="BAM79729.1"/>
    </source>
</evidence>
<dbReference type="NCBIfam" id="NF001859">
    <property type="entry name" value="PRK00591.1"/>
    <property type="match status" value="1"/>
</dbReference>
<dbReference type="InterPro" id="IPR004373">
    <property type="entry name" value="RF-1"/>
</dbReference>
<evidence type="ECO:0000256" key="3">
    <source>
        <dbReference type="SAM" id="Coils"/>
    </source>
</evidence>
<dbReference type="KEGG" id="cme:CYME_CMH024C"/>
<evidence type="ECO:0000256" key="1">
    <source>
        <dbReference type="ARBA" id="ARBA00010835"/>
    </source>
</evidence>
<keyword evidence="6" id="KW-1185">Reference proteome</keyword>
<dbReference type="GO" id="GO:0005737">
    <property type="term" value="C:cytoplasm"/>
    <property type="evidence" value="ECO:0007669"/>
    <property type="project" value="UniProtKB-ARBA"/>
</dbReference>
<dbReference type="Proteomes" id="UP000007014">
    <property type="component" value="Chromosome 8"/>
</dbReference>
<dbReference type="PANTHER" id="PTHR43804">
    <property type="entry name" value="LD18447P"/>
    <property type="match status" value="1"/>
</dbReference>
<dbReference type="GO" id="GO:0016149">
    <property type="term" value="F:translation release factor activity, codon specific"/>
    <property type="evidence" value="ECO:0007669"/>
    <property type="project" value="InterPro"/>
</dbReference>
<evidence type="ECO:0000256" key="2">
    <source>
        <dbReference type="ARBA" id="ARBA00022917"/>
    </source>
</evidence>
<dbReference type="SMART" id="SM00937">
    <property type="entry name" value="PCRF"/>
    <property type="match status" value="1"/>
</dbReference>
<gene>
    <name evidence="5" type="ORF">CYME_CMH024C</name>
</gene>
<dbReference type="RefSeq" id="XP_005536015.1">
    <property type="nucleotide sequence ID" value="XM_005535958.1"/>
</dbReference>
<dbReference type="PANTHER" id="PTHR43804:SF8">
    <property type="entry name" value="PEPTIDE CHAIN RELEASE FACTOR APG3, CHLOROPLASTIC"/>
    <property type="match status" value="1"/>
</dbReference>
<proteinExistence type="inferred from homology"/>
<dbReference type="FunFam" id="3.30.70.1660:FF:000002">
    <property type="entry name" value="Peptide chain release factor 1"/>
    <property type="match status" value="1"/>
</dbReference>
<dbReference type="Gene3D" id="3.30.70.1660">
    <property type="match status" value="1"/>
</dbReference>
<evidence type="ECO:0000313" key="6">
    <source>
        <dbReference type="Proteomes" id="UP000007014"/>
    </source>
</evidence>
<dbReference type="SUPFAM" id="SSF75620">
    <property type="entry name" value="Release factor"/>
    <property type="match status" value="1"/>
</dbReference>
<accession>M1V7F5</accession>
<dbReference type="EMBL" id="AP006490">
    <property type="protein sequence ID" value="BAM79729.1"/>
    <property type="molecule type" value="Genomic_DNA"/>
</dbReference>
<feature type="domain" description="Prokaryotic-type class I peptide chain release factors" evidence="4">
    <location>
        <begin position="277"/>
        <end position="293"/>
    </location>
</feature>
<comment type="similarity">
    <text evidence="1">Belongs to the prokaryotic/mitochondrial release factor family.</text>
</comment>
<evidence type="ECO:0000259" key="4">
    <source>
        <dbReference type="PROSITE" id="PS00745"/>
    </source>
</evidence>
<dbReference type="Gene3D" id="3.30.160.20">
    <property type="match status" value="1"/>
</dbReference>
<dbReference type="OrthoDB" id="2019491at2759"/>
<name>M1V7F5_CYAM1</name>
<dbReference type="Pfam" id="PF00472">
    <property type="entry name" value="RF-1"/>
    <property type="match status" value="1"/>
</dbReference>
<reference evidence="5 6" key="2">
    <citation type="journal article" date="2007" name="BMC Biol.">
        <title>A 100%-complete sequence reveals unusually simple genomic features in the hot-spring red alga Cyanidioschyzon merolae.</title>
        <authorList>
            <person name="Nozaki H."/>
            <person name="Takano H."/>
            <person name="Misumi O."/>
            <person name="Terasawa K."/>
            <person name="Matsuzaki M."/>
            <person name="Maruyama S."/>
            <person name="Nishida K."/>
            <person name="Yagisawa F."/>
            <person name="Yoshida Y."/>
            <person name="Fujiwara T."/>
            <person name="Takio S."/>
            <person name="Tamura K."/>
            <person name="Chung S.J."/>
            <person name="Nakamura S."/>
            <person name="Kuroiwa H."/>
            <person name="Tanaka K."/>
            <person name="Sato N."/>
            <person name="Kuroiwa T."/>
        </authorList>
    </citation>
    <scope>NUCLEOTIDE SEQUENCE [LARGE SCALE GENOMIC DNA]</scope>
    <source>
        <strain evidence="5 6">10D</strain>
    </source>
</reference>
<dbReference type="PROSITE" id="PS00745">
    <property type="entry name" value="RF_PROK_I"/>
    <property type="match status" value="1"/>
</dbReference>
<protein>
    <submittedName>
        <fullName evidence="5">Chloroplast peptide chain release factor RF-1</fullName>
    </submittedName>
</protein>
<dbReference type="Pfam" id="PF03462">
    <property type="entry name" value="PCRF"/>
    <property type="match status" value="1"/>
</dbReference>
<dbReference type="InterPro" id="IPR045853">
    <property type="entry name" value="Pep_chain_release_fac_I_sf"/>
</dbReference>
<keyword evidence="2" id="KW-0648">Protein biosynthesis</keyword>
<dbReference type="InterPro" id="IPR050057">
    <property type="entry name" value="Prokaryotic/Mito_RF"/>
</dbReference>
<reference evidence="5 6" key="1">
    <citation type="journal article" date="2004" name="Nature">
        <title>Genome sequence of the ultrasmall unicellular red alga Cyanidioschyzon merolae 10D.</title>
        <authorList>
            <person name="Matsuzaki M."/>
            <person name="Misumi O."/>
            <person name="Shin-i T."/>
            <person name="Maruyama S."/>
            <person name="Takahara M."/>
            <person name="Miyagishima S."/>
            <person name="Mori T."/>
            <person name="Nishida K."/>
            <person name="Yagisawa F."/>
            <person name="Nishida K."/>
            <person name="Yoshida Y."/>
            <person name="Nishimura Y."/>
            <person name="Nakao S."/>
            <person name="Kobayashi T."/>
            <person name="Momoyama Y."/>
            <person name="Higashiyama T."/>
            <person name="Minoda A."/>
            <person name="Sano M."/>
            <person name="Nomoto H."/>
            <person name="Oishi K."/>
            <person name="Hayashi H."/>
            <person name="Ohta F."/>
            <person name="Nishizaka S."/>
            <person name="Haga S."/>
            <person name="Miura S."/>
            <person name="Morishita T."/>
            <person name="Kabeya Y."/>
            <person name="Terasawa K."/>
            <person name="Suzuki Y."/>
            <person name="Ishii Y."/>
            <person name="Asakawa S."/>
            <person name="Takano H."/>
            <person name="Ohta N."/>
            <person name="Kuroiwa H."/>
            <person name="Tanaka K."/>
            <person name="Shimizu N."/>
            <person name="Sugano S."/>
            <person name="Sato N."/>
            <person name="Nozaki H."/>
            <person name="Ogasawara N."/>
            <person name="Kohara Y."/>
            <person name="Kuroiwa T."/>
        </authorList>
    </citation>
    <scope>NUCLEOTIDE SEQUENCE [LARGE SCALE GENOMIC DNA]</scope>
    <source>
        <strain evidence="5 6">10D</strain>
    </source>
</reference>
<dbReference type="FunFam" id="3.30.160.20:FF:000004">
    <property type="entry name" value="Peptide chain release factor 1"/>
    <property type="match status" value="1"/>
</dbReference>
<dbReference type="InterPro" id="IPR005139">
    <property type="entry name" value="PCRF"/>
</dbReference>
<dbReference type="NCBIfam" id="TIGR00019">
    <property type="entry name" value="prfA"/>
    <property type="match status" value="1"/>
</dbReference>
<feature type="coiled-coil region" evidence="3">
    <location>
        <begin position="105"/>
        <end position="145"/>
    </location>
</feature>
<sequence>MKRPVSRSCAFATPLRVVCVRHGLSLTHREGSYGCRGPARFSVRVATSMSLDPGIVHKLQSTQAAYDDLTKSLSDTAVCADAGELARLMKARAKLEPICEAYGEWKRLQETIASLSELLEDEELRELARSEMQEATSKLEETEERIRFLLLPQDPNDEKNIMLEIRAGTGGDEASLWCGDLVNLYTRYAQSKKWSVKLVSASAADVGGYKECILEISGDNVYSRLKFEAGVHRVQRVPATETMGRVHTSTATVAVMPQVDEIEVKIDPKDLEIQTARSGGAGGQNVNKVETAVDLYHKPSGIRVFCTEERSQQKNRERALQILRAKLYEIQLNEQREKIEGLRRSQVGTGSRSEKIRTYNYKDARVTDHRLSQNFSLENFLQGKLDEIIDALIFEDQQRRIESMMIDPGPAAADTDMMRSSNAVRR</sequence>
<dbReference type="InterPro" id="IPR000352">
    <property type="entry name" value="Pep_chain_release_fac_I"/>
</dbReference>
<dbReference type="HAMAP" id="MF_00093">
    <property type="entry name" value="Rel_fac_1"/>
    <property type="match status" value="1"/>
</dbReference>
<organism evidence="5 6">
    <name type="scientific">Cyanidioschyzon merolae (strain NIES-3377 / 10D)</name>
    <name type="common">Unicellular red alga</name>
    <dbReference type="NCBI Taxonomy" id="280699"/>
    <lineage>
        <taxon>Eukaryota</taxon>
        <taxon>Rhodophyta</taxon>
        <taxon>Bangiophyceae</taxon>
        <taxon>Cyanidiales</taxon>
        <taxon>Cyanidiaceae</taxon>
        <taxon>Cyanidioschyzon</taxon>
    </lineage>
</organism>
<dbReference type="Gene3D" id="6.10.140.1950">
    <property type="match status" value="1"/>
</dbReference>
<dbReference type="AlphaFoldDB" id="M1V7F5"/>
<dbReference type="GeneID" id="16993361"/>
<dbReference type="STRING" id="280699.M1V7F5"/>
<dbReference type="eggNOG" id="KOG2726">
    <property type="taxonomic scope" value="Eukaryota"/>
</dbReference>
<keyword evidence="3" id="KW-0175">Coiled coil</keyword>